<dbReference type="AlphaFoldDB" id="A0A1C0Z210"/>
<gene>
    <name evidence="4" type="ORF">A6K76_05375</name>
</gene>
<dbReference type="EMBL" id="MATO01000008">
    <property type="protein sequence ID" value="OCS93469.1"/>
    <property type="molecule type" value="Genomic_DNA"/>
</dbReference>
<dbReference type="Pfam" id="PF00892">
    <property type="entry name" value="EamA"/>
    <property type="match status" value="1"/>
</dbReference>
<dbReference type="Proteomes" id="UP000093482">
    <property type="component" value="Unassembled WGS sequence"/>
</dbReference>
<organism evidence="4 5">
    <name type="scientific">Caryophanon latum</name>
    <dbReference type="NCBI Taxonomy" id="33977"/>
    <lineage>
        <taxon>Bacteria</taxon>
        <taxon>Bacillati</taxon>
        <taxon>Bacillota</taxon>
        <taxon>Bacilli</taxon>
        <taxon>Bacillales</taxon>
        <taxon>Caryophanaceae</taxon>
        <taxon>Caryophanon</taxon>
    </lineage>
</organism>
<comment type="caution">
    <text evidence="4">The sequence shown here is derived from an EMBL/GenBank/DDBJ whole genome shotgun (WGS) entry which is preliminary data.</text>
</comment>
<accession>A0A1C0Z210</accession>
<proteinExistence type="inferred from homology"/>
<dbReference type="InterPro" id="IPR037185">
    <property type="entry name" value="EmrE-like"/>
</dbReference>
<name>A0A1C0Z210_9BACL</name>
<dbReference type="InterPro" id="IPR000620">
    <property type="entry name" value="EamA_dom"/>
</dbReference>
<reference evidence="4 5" key="1">
    <citation type="submission" date="2016-07" db="EMBL/GenBank/DDBJ databases">
        <title>Caryophanon latum genome sequencing.</title>
        <authorList>
            <person name="Verma A."/>
            <person name="Pal Y."/>
            <person name="Krishnamurthi S."/>
        </authorList>
    </citation>
    <scope>NUCLEOTIDE SEQUENCE [LARGE SCALE GENOMIC DNA]</scope>
    <source>
        <strain evidence="4 5">DSM 14151</strain>
    </source>
</reference>
<evidence type="ECO:0000259" key="3">
    <source>
        <dbReference type="Pfam" id="PF00892"/>
    </source>
</evidence>
<dbReference type="SUPFAM" id="SSF103481">
    <property type="entry name" value="Multidrug resistance efflux transporter EmrE"/>
    <property type="match status" value="1"/>
</dbReference>
<evidence type="ECO:0000313" key="4">
    <source>
        <dbReference type="EMBL" id="OCS93469.1"/>
    </source>
</evidence>
<comment type="similarity">
    <text evidence="2">Belongs to the EamA transporter family.</text>
</comment>
<feature type="domain" description="EamA" evidence="3">
    <location>
        <begin position="2"/>
        <end position="66"/>
    </location>
</feature>
<evidence type="ECO:0000313" key="5">
    <source>
        <dbReference type="Proteomes" id="UP000093482"/>
    </source>
</evidence>
<protein>
    <recommendedName>
        <fullName evidence="3">EamA domain-containing protein</fullName>
    </recommendedName>
</protein>
<dbReference type="GO" id="GO:0016020">
    <property type="term" value="C:membrane"/>
    <property type="evidence" value="ECO:0007669"/>
    <property type="project" value="InterPro"/>
</dbReference>
<evidence type="ECO:0000256" key="2">
    <source>
        <dbReference type="ARBA" id="ARBA00007362"/>
    </source>
</evidence>
<keyword evidence="5" id="KW-1185">Reference proteome</keyword>
<sequence length="83" mass="9210">MFILGIINTALGFSLFFVGLEHLSGQRSAMLSYTDPLSAIIISAVILNEPMRELQLFGRLLLLGATAASEITWRRDVQRQTTN</sequence>
<comment type="subcellular location">
    <subcellularLocation>
        <location evidence="1">Endomembrane system</location>
        <topology evidence="1">Multi-pass membrane protein</topology>
    </subcellularLocation>
</comment>
<evidence type="ECO:0000256" key="1">
    <source>
        <dbReference type="ARBA" id="ARBA00004127"/>
    </source>
</evidence>